<evidence type="ECO:0008006" key="3">
    <source>
        <dbReference type="Google" id="ProtNLM"/>
    </source>
</evidence>
<sequence length="262" mass="30056">MDVGAWSNEKSRTLSRYVDASRAARRKFGYSSYIDLFCGPGRVIERDSRQLLDGSAVWAWRTSLQHDAAFSEMFIGDLNPDYVHACDLRLRALGAKVRPFAGPAANTVDEVLARLPNGLHLAFVDPFNIAHLDFSILQKLSQQKTIDILVHFSVMDVQRNIGKEFDSKMSRLDAVAPGWRNTVRLDSMPVRQRVTAFLDHWEQLLMEMTQMRIADTKPIFVNRNRGPLYRLIHLSRHNLAERLWNDVGREHRAQARLFPNAD</sequence>
<organism evidence="1 2">
    <name type="scientific">Cupriavidus pauculus</name>
    <dbReference type="NCBI Taxonomy" id="82633"/>
    <lineage>
        <taxon>Bacteria</taxon>
        <taxon>Pseudomonadati</taxon>
        <taxon>Pseudomonadota</taxon>
        <taxon>Betaproteobacteria</taxon>
        <taxon>Burkholderiales</taxon>
        <taxon>Burkholderiaceae</taxon>
        <taxon>Cupriavidus</taxon>
    </lineage>
</organism>
<reference evidence="1 2" key="1">
    <citation type="submission" date="2017-12" db="EMBL/GenBank/DDBJ databases">
        <title>Genome sequence of the active heterotrophic nitrifier-denitrifier, Cupriavidus pauculus UM1.</title>
        <authorList>
            <person name="Putonti C."/>
            <person name="Castignetti D."/>
        </authorList>
    </citation>
    <scope>NUCLEOTIDE SEQUENCE [LARGE SCALE GENOMIC DNA]</scope>
    <source>
        <strain evidence="1 2">UM1</strain>
    </source>
</reference>
<evidence type="ECO:0000313" key="1">
    <source>
        <dbReference type="EMBL" id="PLP98556.1"/>
    </source>
</evidence>
<dbReference type="OrthoDB" id="1551176at2"/>
<gene>
    <name evidence="1" type="ORF">CYJ10_22030</name>
</gene>
<dbReference type="InterPro" id="IPR031009">
    <property type="entry name" value="Tcm_partner"/>
</dbReference>
<dbReference type="Proteomes" id="UP000234341">
    <property type="component" value="Unassembled WGS sequence"/>
</dbReference>
<name>A0A2N5C8K5_9BURK</name>
<dbReference type="NCBIfam" id="TIGR04474">
    <property type="entry name" value="tcm_partner"/>
    <property type="match status" value="1"/>
</dbReference>
<protein>
    <recommendedName>
        <fullName evidence="3">Three-Cys-motif partner protein TcmP</fullName>
    </recommendedName>
</protein>
<dbReference type="EMBL" id="PJRP01000011">
    <property type="protein sequence ID" value="PLP98556.1"/>
    <property type="molecule type" value="Genomic_DNA"/>
</dbReference>
<dbReference type="AlphaFoldDB" id="A0A2N5C8K5"/>
<accession>A0A2N5C8K5</accession>
<evidence type="ECO:0000313" key="2">
    <source>
        <dbReference type="Proteomes" id="UP000234341"/>
    </source>
</evidence>
<comment type="caution">
    <text evidence="1">The sequence shown here is derived from an EMBL/GenBank/DDBJ whole genome shotgun (WGS) entry which is preliminary data.</text>
</comment>
<proteinExistence type="predicted"/>